<dbReference type="Pfam" id="PF08281">
    <property type="entry name" value="Sigma70_r4_2"/>
    <property type="match status" value="1"/>
</dbReference>
<dbReference type="InterPro" id="IPR036388">
    <property type="entry name" value="WH-like_DNA-bd_sf"/>
</dbReference>
<dbReference type="KEGG" id="pdj:D0907_05020"/>
<proteinExistence type="inferred from homology"/>
<protein>
    <recommendedName>
        <fullName evidence="6">RNA polymerase sigma factor</fullName>
    </recommendedName>
</protein>
<keyword evidence="5 6" id="KW-0804">Transcription</keyword>
<dbReference type="Gene3D" id="1.10.10.10">
    <property type="entry name" value="Winged helix-like DNA-binding domain superfamily/Winged helix DNA-binding domain"/>
    <property type="match status" value="1"/>
</dbReference>
<dbReference type="InterPro" id="IPR013324">
    <property type="entry name" value="RNA_pol_sigma_r3/r4-like"/>
</dbReference>
<dbReference type="InterPro" id="IPR014284">
    <property type="entry name" value="RNA_pol_sigma-70_dom"/>
</dbReference>
<dbReference type="Gene3D" id="1.10.1740.10">
    <property type="match status" value="1"/>
</dbReference>
<dbReference type="Proteomes" id="UP000264605">
    <property type="component" value="Chromosome"/>
</dbReference>
<feature type="domain" description="RNA polymerase sigma-70 region 2" evidence="7">
    <location>
        <begin position="27"/>
        <end position="93"/>
    </location>
</feature>
<dbReference type="PANTHER" id="PTHR43133:SF51">
    <property type="entry name" value="RNA POLYMERASE SIGMA FACTOR"/>
    <property type="match status" value="1"/>
</dbReference>
<evidence type="ECO:0000259" key="7">
    <source>
        <dbReference type="Pfam" id="PF04542"/>
    </source>
</evidence>
<dbReference type="PROSITE" id="PS01063">
    <property type="entry name" value="SIGMA70_ECF"/>
    <property type="match status" value="1"/>
</dbReference>
<gene>
    <name evidence="9" type="ORF">D0907_05020</name>
</gene>
<evidence type="ECO:0000256" key="6">
    <source>
        <dbReference type="RuleBase" id="RU000716"/>
    </source>
</evidence>
<dbReference type="InterPro" id="IPR013249">
    <property type="entry name" value="RNA_pol_sigma70_r4_t2"/>
</dbReference>
<dbReference type="GO" id="GO:0003677">
    <property type="term" value="F:DNA binding"/>
    <property type="evidence" value="ECO:0007669"/>
    <property type="project" value="UniProtKB-KW"/>
</dbReference>
<dbReference type="AlphaFoldDB" id="A0AAD0WBY6"/>
<evidence type="ECO:0000256" key="5">
    <source>
        <dbReference type="ARBA" id="ARBA00023163"/>
    </source>
</evidence>
<keyword evidence="3 6" id="KW-0731">Sigma factor</keyword>
<dbReference type="Pfam" id="PF04542">
    <property type="entry name" value="Sigma70_r2"/>
    <property type="match status" value="1"/>
</dbReference>
<evidence type="ECO:0000259" key="8">
    <source>
        <dbReference type="Pfam" id="PF08281"/>
    </source>
</evidence>
<sequence>MNNIRNFFSDRQVLITMTEKQKRYEALVHIYHSELFRFAYWLCRDQSVAEDLVQETFLRAWRALDSLQDQHAVKPWLLTILRRENARRFERKQFDYADVENETLVDERSTTLDAEMEQTVIQRQIGKLADEYREPLLLQVVMGCSGDEIAEILDLNKNTVMTRLFRARNQLKEALSSDDDQLRGASK</sequence>
<evidence type="ECO:0000313" key="9">
    <source>
        <dbReference type="EMBL" id="AXV64690.1"/>
    </source>
</evidence>
<dbReference type="InterPro" id="IPR013325">
    <property type="entry name" value="RNA_pol_sigma_r2"/>
</dbReference>
<evidence type="ECO:0000256" key="2">
    <source>
        <dbReference type="ARBA" id="ARBA00023015"/>
    </source>
</evidence>
<dbReference type="InterPro" id="IPR039425">
    <property type="entry name" value="RNA_pol_sigma-70-like"/>
</dbReference>
<dbReference type="NCBIfam" id="TIGR02937">
    <property type="entry name" value="sigma70-ECF"/>
    <property type="match status" value="1"/>
</dbReference>
<dbReference type="GO" id="GO:0016987">
    <property type="term" value="F:sigma factor activity"/>
    <property type="evidence" value="ECO:0007669"/>
    <property type="project" value="UniProtKB-KW"/>
</dbReference>
<dbReference type="GO" id="GO:0006352">
    <property type="term" value="P:DNA-templated transcription initiation"/>
    <property type="evidence" value="ECO:0007669"/>
    <property type="project" value="InterPro"/>
</dbReference>
<organism evidence="9 10">
    <name type="scientific">Pseudoalteromonas lipolytica</name>
    <dbReference type="NCBI Taxonomy" id="570156"/>
    <lineage>
        <taxon>Bacteria</taxon>
        <taxon>Pseudomonadati</taxon>
        <taxon>Pseudomonadota</taxon>
        <taxon>Gammaproteobacteria</taxon>
        <taxon>Alteromonadales</taxon>
        <taxon>Pseudoalteromonadaceae</taxon>
        <taxon>Pseudoalteromonas</taxon>
    </lineage>
</organism>
<comment type="similarity">
    <text evidence="1 6">Belongs to the sigma-70 factor family. ECF subfamily.</text>
</comment>
<keyword evidence="4 6" id="KW-0238">DNA-binding</keyword>
<evidence type="ECO:0000313" key="10">
    <source>
        <dbReference type="Proteomes" id="UP000264605"/>
    </source>
</evidence>
<dbReference type="InterPro" id="IPR000838">
    <property type="entry name" value="RNA_pol_sigma70_ECF_CS"/>
</dbReference>
<dbReference type="RefSeq" id="WP_074988664.1">
    <property type="nucleotide sequence ID" value="NZ_DIAH01000066.1"/>
</dbReference>
<dbReference type="PANTHER" id="PTHR43133">
    <property type="entry name" value="RNA POLYMERASE ECF-TYPE SIGMA FACTO"/>
    <property type="match status" value="1"/>
</dbReference>
<dbReference type="EMBL" id="CP032090">
    <property type="protein sequence ID" value="AXV64690.1"/>
    <property type="molecule type" value="Genomic_DNA"/>
</dbReference>
<dbReference type="NCBIfam" id="NF009170">
    <property type="entry name" value="PRK12517.1"/>
    <property type="match status" value="1"/>
</dbReference>
<feature type="domain" description="RNA polymerase sigma factor 70 region 4 type 2" evidence="8">
    <location>
        <begin position="121"/>
        <end position="171"/>
    </location>
</feature>
<evidence type="ECO:0000256" key="4">
    <source>
        <dbReference type="ARBA" id="ARBA00023125"/>
    </source>
</evidence>
<dbReference type="InterPro" id="IPR007627">
    <property type="entry name" value="RNA_pol_sigma70_r2"/>
</dbReference>
<reference evidence="9 10" key="1">
    <citation type="submission" date="2018-08" db="EMBL/GenBank/DDBJ databases">
        <title>Draft genome sequence of Pseudoalteromonas donghaensis HJ51.</title>
        <authorList>
            <person name="Oh J."/>
            <person name="Roh D."/>
        </authorList>
    </citation>
    <scope>NUCLEOTIDE SEQUENCE [LARGE SCALE GENOMIC DNA]</scope>
    <source>
        <strain evidence="9 10">HJ51</strain>
    </source>
</reference>
<evidence type="ECO:0000256" key="1">
    <source>
        <dbReference type="ARBA" id="ARBA00010641"/>
    </source>
</evidence>
<dbReference type="SUPFAM" id="SSF88659">
    <property type="entry name" value="Sigma3 and sigma4 domains of RNA polymerase sigma factors"/>
    <property type="match status" value="1"/>
</dbReference>
<accession>A0AAD0WBY6</accession>
<name>A0AAD0WBY6_9GAMM</name>
<dbReference type="SUPFAM" id="SSF88946">
    <property type="entry name" value="Sigma2 domain of RNA polymerase sigma factors"/>
    <property type="match status" value="1"/>
</dbReference>
<keyword evidence="2 6" id="KW-0805">Transcription regulation</keyword>
<evidence type="ECO:0000256" key="3">
    <source>
        <dbReference type="ARBA" id="ARBA00023082"/>
    </source>
</evidence>